<evidence type="ECO:0000313" key="2">
    <source>
        <dbReference type="EMBL" id="RQO96318.1"/>
    </source>
</evidence>
<keyword evidence="3" id="KW-1185">Reference proteome</keyword>
<name>A0A3N7H1W4_POPTR</name>
<keyword evidence="1" id="KW-0472">Membrane</keyword>
<dbReference type="EMBL" id="CM009299">
    <property type="protein sequence ID" value="RQO96318.1"/>
    <property type="molecule type" value="Genomic_DNA"/>
</dbReference>
<feature type="transmembrane region" description="Helical" evidence="1">
    <location>
        <begin position="53"/>
        <end position="73"/>
    </location>
</feature>
<sequence length="74" mass="8879">MPRKNENIIHVIHPQFKQAHCQEIRRQQSSTLPKSLKPLKKPSLLWPINYVQLIYFFMFKCVFHVLAVSFCHFP</sequence>
<evidence type="ECO:0000256" key="1">
    <source>
        <dbReference type="SAM" id="Phobius"/>
    </source>
</evidence>
<evidence type="ECO:0000313" key="3">
    <source>
        <dbReference type="Proteomes" id="UP000006729"/>
    </source>
</evidence>
<proteinExistence type="predicted"/>
<reference evidence="2 3" key="1">
    <citation type="journal article" date="2006" name="Science">
        <title>The genome of black cottonwood, Populus trichocarpa (Torr. &amp; Gray).</title>
        <authorList>
            <person name="Tuskan G.A."/>
            <person name="Difazio S."/>
            <person name="Jansson S."/>
            <person name="Bohlmann J."/>
            <person name="Grigoriev I."/>
            <person name="Hellsten U."/>
            <person name="Putnam N."/>
            <person name="Ralph S."/>
            <person name="Rombauts S."/>
            <person name="Salamov A."/>
            <person name="Schein J."/>
            <person name="Sterck L."/>
            <person name="Aerts A."/>
            <person name="Bhalerao R.R."/>
            <person name="Bhalerao R.P."/>
            <person name="Blaudez D."/>
            <person name="Boerjan W."/>
            <person name="Brun A."/>
            <person name="Brunner A."/>
            <person name="Busov V."/>
            <person name="Campbell M."/>
            <person name="Carlson J."/>
            <person name="Chalot M."/>
            <person name="Chapman J."/>
            <person name="Chen G.L."/>
            <person name="Cooper D."/>
            <person name="Coutinho P.M."/>
            <person name="Couturier J."/>
            <person name="Covert S."/>
            <person name="Cronk Q."/>
            <person name="Cunningham R."/>
            <person name="Davis J."/>
            <person name="Degroeve S."/>
            <person name="Dejardin A."/>
            <person name="Depamphilis C."/>
            <person name="Detter J."/>
            <person name="Dirks B."/>
            <person name="Dubchak I."/>
            <person name="Duplessis S."/>
            <person name="Ehlting J."/>
            <person name="Ellis B."/>
            <person name="Gendler K."/>
            <person name="Goodstein D."/>
            <person name="Gribskov M."/>
            <person name="Grimwood J."/>
            <person name="Groover A."/>
            <person name="Gunter L."/>
            <person name="Hamberger B."/>
            <person name="Heinze B."/>
            <person name="Helariutta Y."/>
            <person name="Henrissat B."/>
            <person name="Holligan D."/>
            <person name="Holt R."/>
            <person name="Huang W."/>
            <person name="Islam-Faridi N."/>
            <person name="Jones S."/>
            <person name="Jones-Rhoades M."/>
            <person name="Jorgensen R."/>
            <person name="Joshi C."/>
            <person name="Kangasjarvi J."/>
            <person name="Karlsson J."/>
            <person name="Kelleher C."/>
            <person name="Kirkpatrick R."/>
            <person name="Kirst M."/>
            <person name="Kohler A."/>
            <person name="Kalluri U."/>
            <person name="Larimer F."/>
            <person name="Leebens-Mack J."/>
            <person name="Leple J.C."/>
            <person name="Locascio P."/>
            <person name="Lou Y."/>
            <person name="Lucas S."/>
            <person name="Martin F."/>
            <person name="Montanini B."/>
            <person name="Napoli C."/>
            <person name="Nelson D.R."/>
            <person name="Nelson C."/>
            <person name="Nieminen K."/>
            <person name="Nilsson O."/>
            <person name="Pereda V."/>
            <person name="Peter G."/>
            <person name="Philippe R."/>
            <person name="Pilate G."/>
            <person name="Poliakov A."/>
            <person name="Razumovskaya J."/>
            <person name="Richardson P."/>
            <person name="Rinaldi C."/>
            <person name="Ritland K."/>
            <person name="Rouze P."/>
            <person name="Ryaboy D."/>
            <person name="Schmutz J."/>
            <person name="Schrader J."/>
            <person name="Segerman B."/>
            <person name="Shin H."/>
            <person name="Siddiqui A."/>
            <person name="Sterky F."/>
            <person name="Terry A."/>
            <person name="Tsai C.J."/>
            <person name="Uberbacher E."/>
            <person name="Unneberg P."/>
            <person name="Vahala J."/>
            <person name="Wall K."/>
            <person name="Wessler S."/>
            <person name="Yang G."/>
            <person name="Yin T."/>
            <person name="Douglas C."/>
            <person name="Marra M."/>
            <person name="Sandberg G."/>
            <person name="Van de Peer Y."/>
            <person name="Rokhsar D."/>
        </authorList>
    </citation>
    <scope>NUCLEOTIDE SEQUENCE [LARGE SCALE GENOMIC DNA]</scope>
    <source>
        <strain evidence="3">cv. Nisqually</strain>
    </source>
</reference>
<protein>
    <submittedName>
        <fullName evidence="2">Uncharacterized protein</fullName>
    </submittedName>
</protein>
<dbReference type="InParanoid" id="A0A3N7H1W4"/>
<organism evidence="2 3">
    <name type="scientific">Populus trichocarpa</name>
    <name type="common">Western balsam poplar</name>
    <name type="synonym">Populus balsamifera subsp. trichocarpa</name>
    <dbReference type="NCBI Taxonomy" id="3694"/>
    <lineage>
        <taxon>Eukaryota</taxon>
        <taxon>Viridiplantae</taxon>
        <taxon>Streptophyta</taxon>
        <taxon>Embryophyta</taxon>
        <taxon>Tracheophyta</taxon>
        <taxon>Spermatophyta</taxon>
        <taxon>Magnoliopsida</taxon>
        <taxon>eudicotyledons</taxon>
        <taxon>Gunneridae</taxon>
        <taxon>Pentapetalae</taxon>
        <taxon>rosids</taxon>
        <taxon>fabids</taxon>
        <taxon>Malpighiales</taxon>
        <taxon>Salicaceae</taxon>
        <taxon>Saliceae</taxon>
        <taxon>Populus</taxon>
    </lineage>
</organism>
<dbReference type="Proteomes" id="UP000006729">
    <property type="component" value="Chromosome 10"/>
</dbReference>
<gene>
    <name evidence="2" type="ORF">POPTR_010G059850</name>
</gene>
<keyword evidence="1" id="KW-1133">Transmembrane helix</keyword>
<dbReference type="AlphaFoldDB" id="A0A3N7H1W4"/>
<keyword evidence="1" id="KW-0812">Transmembrane</keyword>
<accession>A0A3N7H1W4</accession>